<dbReference type="EMBL" id="CP012328">
    <property type="protein sequence ID" value="AKU79661.1"/>
    <property type="molecule type" value="Genomic_DNA"/>
</dbReference>
<gene>
    <name evidence="1" type="ORF">STURON_00415</name>
</gene>
<dbReference type="Proteomes" id="UP000067243">
    <property type="component" value="Chromosome"/>
</dbReference>
<sequence length="70" mass="8316">MTKEAFLEKWTNLNYVKNEKSIKVIDKETEKSVIWVMPKNNNIGVNTYYGVSLELMADFVELMRDELKVW</sequence>
<proteinExistence type="predicted"/>
<dbReference type="OrthoDB" id="9927696at2"/>
<organism evidence="1 2">
    <name type="scientific">Spiroplasma turonicum</name>
    <dbReference type="NCBI Taxonomy" id="216946"/>
    <lineage>
        <taxon>Bacteria</taxon>
        <taxon>Bacillati</taxon>
        <taxon>Mycoplasmatota</taxon>
        <taxon>Mollicutes</taxon>
        <taxon>Entomoplasmatales</taxon>
        <taxon>Spiroplasmataceae</taxon>
        <taxon>Spiroplasma</taxon>
    </lineage>
</organism>
<dbReference type="PATRIC" id="fig|216946.3.peg.414"/>
<dbReference type="STRING" id="216946.STURO_v1c04130"/>
<dbReference type="AlphaFoldDB" id="A0A0K1P5Q3"/>
<accession>A0A0K1P5Q3</accession>
<reference evidence="1 2" key="1">
    <citation type="journal article" date="2015" name="Genome Announc.">
        <title>Complete Genome Sequence of Spiroplasma turonicum Strain Tab4cT, a Parasite of a Horse Fly, Haematopota sp. (Diptera: Tabanidae).</title>
        <authorList>
            <person name="Davis R.E."/>
            <person name="Shao J."/>
            <person name="Zhao Y."/>
            <person name="Gasparich G.E."/>
            <person name="Gaynor B.J."/>
            <person name="Donofrio N."/>
        </authorList>
    </citation>
    <scope>NUCLEOTIDE SEQUENCE [LARGE SCALE GENOMIC DNA]</scope>
    <source>
        <strain evidence="1 2">Tab4c</strain>
    </source>
</reference>
<evidence type="ECO:0000313" key="1">
    <source>
        <dbReference type="EMBL" id="AKU79661.1"/>
    </source>
</evidence>
<keyword evidence="2" id="KW-1185">Reference proteome</keyword>
<dbReference type="RefSeq" id="WP_075048255.1">
    <property type="nucleotide sequence ID" value="NZ_CP012328.1"/>
</dbReference>
<evidence type="ECO:0000313" key="2">
    <source>
        <dbReference type="Proteomes" id="UP000067243"/>
    </source>
</evidence>
<dbReference type="KEGG" id="stur:STURON_00415"/>
<name>A0A0K1P5Q3_9MOLU</name>
<protein>
    <submittedName>
        <fullName evidence="1">Uncharacterized protein</fullName>
    </submittedName>
</protein>